<sequence length="341" mass="37987">MATDEPEITSPVSLCLPDGVRLNPQARGWSRVPLHEANLRGRRLRTKKWDYWAILTDDIAVALTYADIGYLGLADVWWVDRARGVEGGHQAPIPAARGIELPDRPGTAPLWHRGRSSSMDIVDDETGTTLTASWTEDGQPARFTARVDLPPGQESCNVVIPWDERIFQYTSKHQARPARGSLIVGDREWSFGGEHGQAWGVLDVGRGRWPYSTRWNWGSGCGVADGSVVGLQFGGKWTEGTGFTENAVIVDGRATKIGAELRWEYDWSDPMRPWRVTHPDGSLDVTLVPDYDRHSAIKAVVLATEVHQVFGRWSGHLTADDGRRIVIDQILGFAEESRSRW</sequence>
<gene>
    <name evidence="1" type="ORF">nbrc107697_03180</name>
</gene>
<dbReference type="RefSeq" id="WP_161925773.1">
    <property type="nucleotide sequence ID" value="NZ_BJOU01000001.1"/>
</dbReference>
<dbReference type="EMBL" id="BJOU01000001">
    <property type="protein sequence ID" value="GED96279.1"/>
    <property type="molecule type" value="Genomic_DNA"/>
</dbReference>
<proteinExistence type="predicted"/>
<evidence type="ECO:0000313" key="2">
    <source>
        <dbReference type="Proteomes" id="UP000444980"/>
    </source>
</evidence>
<protein>
    <recommendedName>
        <fullName evidence="3">DUF2804 domain-containing protein</fullName>
    </recommendedName>
</protein>
<dbReference type="PANTHER" id="PTHR35868">
    <property type="entry name" value="DUF2804 DOMAIN-CONTAINING PROTEIN-RELATED"/>
    <property type="match status" value="1"/>
</dbReference>
<evidence type="ECO:0000313" key="1">
    <source>
        <dbReference type="EMBL" id="GED96279.1"/>
    </source>
</evidence>
<dbReference type="Pfam" id="PF10974">
    <property type="entry name" value="DUF2804"/>
    <property type="match status" value="1"/>
</dbReference>
<accession>A0A7M3SUF5</accession>
<dbReference type="AlphaFoldDB" id="A0A7M3SUF5"/>
<organism evidence="1 2">
    <name type="scientific">Gordonia crocea</name>
    <dbReference type="NCBI Taxonomy" id="589162"/>
    <lineage>
        <taxon>Bacteria</taxon>
        <taxon>Bacillati</taxon>
        <taxon>Actinomycetota</taxon>
        <taxon>Actinomycetes</taxon>
        <taxon>Mycobacteriales</taxon>
        <taxon>Gordoniaceae</taxon>
        <taxon>Gordonia</taxon>
    </lineage>
</organism>
<dbReference type="Proteomes" id="UP000444980">
    <property type="component" value="Unassembled WGS sequence"/>
</dbReference>
<reference evidence="2" key="1">
    <citation type="submission" date="2019-06" db="EMBL/GenBank/DDBJ databases">
        <title>Gordonia isolated from sludge of a wastewater treatment plant.</title>
        <authorList>
            <person name="Tamura T."/>
            <person name="Aoyama K."/>
            <person name="Kang Y."/>
            <person name="Saito S."/>
            <person name="Akiyama N."/>
            <person name="Yazawa K."/>
            <person name="Gonoi T."/>
            <person name="Mikami Y."/>
        </authorList>
    </citation>
    <scope>NUCLEOTIDE SEQUENCE [LARGE SCALE GENOMIC DNA]</scope>
    <source>
        <strain evidence="2">NBRC 107697</strain>
    </source>
</reference>
<evidence type="ECO:0008006" key="3">
    <source>
        <dbReference type="Google" id="ProtNLM"/>
    </source>
</evidence>
<keyword evidence="2" id="KW-1185">Reference proteome</keyword>
<dbReference type="InterPro" id="IPR021243">
    <property type="entry name" value="DUF2804"/>
</dbReference>
<dbReference type="PANTHER" id="PTHR35868:SF3">
    <property type="entry name" value="DUF2804 DOMAIN-CONTAINING PROTEIN"/>
    <property type="match status" value="1"/>
</dbReference>
<name>A0A7M3SUF5_9ACTN</name>
<comment type="caution">
    <text evidence="1">The sequence shown here is derived from an EMBL/GenBank/DDBJ whole genome shotgun (WGS) entry which is preliminary data.</text>
</comment>
<dbReference type="OrthoDB" id="9762066at2"/>